<gene>
    <name evidence="1" type="ORF">ACFPA8_07845</name>
</gene>
<proteinExistence type="predicted"/>
<keyword evidence="2" id="KW-1185">Reference proteome</keyword>
<accession>A0ABV9A673</accession>
<organism evidence="1 2">
    <name type="scientific">Streptomyces ovatisporus</name>
    <dbReference type="NCBI Taxonomy" id="1128682"/>
    <lineage>
        <taxon>Bacteria</taxon>
        <taxon>Bacillati</taxon>
        <taxon>Actinomycetota</taxon>
        <taxon>Actinomycetes</taxon>
        <taxon>Kitasatosporales</taxon>
        <taxon>Streptomycetaceae</taxon>
        <taxon>Streptomyces</taxon>
    </lineage>
</organism>
<comment type="caution">
    <text evidence="1">The sequence shown here is derived from an EMBL/GenBank/DDBJ whole genome shotgun (WGS) entry which is preliminary data.</text>
</comment>
<dbReference type="RefSeq" id="WP_386444282.1">
    <property type="nucleotide sequence ID" value="NZ_JBHSFH010000004.1"/>
</dbReference>
<reference evidence="2" key="1">
    <citation type="journal article" date="2019" name="Int. J. Syst. Evol. Microbiol.">
        <title>The Global Catalogue of Microorganisms (GCM) 10K type strain sequencing project: providing services to taxonomists for standard genome sequencing and annotation.</title>
        <authorList>
            <consortium name="The Broad Institute Genomics Platform"/>
            <consortium name="The Broad Institute Genome Sequencing Center for Infectious Disease"/>
            <person name="Wu L."/>
            <person name="Ma J."/>
        </authorList>
    </citation>
    <scope>NUCLEOTIDE SEQUENCE [LARGE SCALE GENOMIC DNA]</scope>
    <source>
        <strain evidence="2">CGMCC 4.7357</strain>
    </source>
</reference>
<evidence type="ECO:0000313" key="2">
    <source>
        <dbReference type="Proteomes" id="UP001595997"/>
    </source>
</evidence>
<evidence type="ECO:0000313" key="1">
    <source>
        <dbReference type="EMBL" id="MFC4494043.1"/>
    </source>
</evidence>
<sequence>MGVFDSIFNGERQASVSKYEPPVAKMTSGMVTAAGPKSLNTWRFQSQDHNTLSKVSELYGGDVRKVKGPNGNEVEHVITTDYDVEGVVDSARDVQAAGILWKNGRPHHKCNFKVYLKGTAEGTVGEECGCGEFNLYELKQRAKAKEGPAPNISVDFTPAQDQEFGKVRFQSYSWDVLKMIDGFTAEITEAGEPVVVSFSKVYRSYDDPDTGELIEKREVALAVTGTLNDEIAS</sequence>
<dbReference type="EMBL" id="JBHSFH010000004">
    <property type="protein sequence ID" value="MFC4494043.1"/>
    <property type="molecule type" value="Genomic_DNA"/>
</dbReference>
<dbReference type="Proteomes" id="UP001595997">
    <property type="component" value="Unassembled WGS sequence"/>
</dbReference>
<protein>
    <submittedName>
        <fullName evidence="1">Uncharacterized protein</fullName>
    </submittedName>
</protein>
<name>A0ABV9A673_9ACTN</name>